<evidence type="ECO:0000313" key="1">
    <source>
        <dbReference type="EMBL" id="KXT06159.1"/>
    </source>
</evidence>
<organism evidence="1 2">
    <name type="scientific">Pseudocercospora eumusae</name>
    <dbReference type="NCBI Taxonomy" id="321146"/>
    <lineage>
        <taxon>Eukaryota</taxon>
        <taxon>Fungi</taxon>
        <taxon>Dikarya</taxon>
        <taxon>Ascomycota</taxon>
        <taxon>Pezizomycotina</taxon>
        <taxon>Dothideomycetes</taxon>
        <taxon>Dothideomycetidae</taxon>
        <taxon>Mycosphaerellales</taxon>
        <taxon>Mycosphaerellaceae</taxon>
        <taxon>Pseudocercospora</taxon>
    </lineage>
</organism>
<dbReference type="EMBL" id="LFZN01000008">
    <property type="protein sequence ID" value="KXT06159.1"/>
    <property type="molecule type" value="Genomic_DNA"/>
</dbReference>
<accession>A0A139HUS2</accession>
<gene>
    <name evidence="1" type="ORF">AC578_1295</name>
</gene>
<dbReference type="Proteomes" id="UP000070133">
    <property type="component" value="Unassembled WGS sequence"/>
</dbReference>
<proteinExistence type="predicted"/>
<reference evidence="1 2" key="1">
    <citation type="submission" date="2015-07" db="EMBL/GenBank/DDBJ databases">
        <title>Comparative genomics of the Sigatoka disease complex on banana suggests a link between parallel evolutionary changes in Pseudocercospora fijiensis and Pseudocercospora eumusae and increased virulence on the banana host.</title>
        <authorList>
            <person name="Chang T.-C."/>
            <person name="Salvucci A."/>
            <person name="Crous P.W."/>
            <person name="Stergiopoulos I."/>
        </authorList>
    </citation>
    <scope>NUCLEOTIDE SEQUENCE [LARGE SCALE GENOMIC DNA]</scope>
    <source>
        <strain evidence="1 2">CBS 114824</strain>
    </source>
</reference>
<sequence>MVELGYVGRVAAMLVEQLEKREYIGAVGNCIGKPASGSRMDVVKAVIKELSPAEYISVLLDIYEKAFTRDAWVFMPAFAEWALITLPAW</sequence>
<evidence type="ECO:0000313" key="2">
    <source>
        <dbReference type="Proteomes" id="UP000070133"/>
    </source>
</evidence>
<dbReference type="AlphaFoldDB" id="A0A139HUS2"/>
<keyword evidence="2" id="KW-1185">Reference proteome</keyword>
<comment type="caution">
    <text evidence="1">The sequence shown here is derived from an EMBL/GenBank/DDBJ whole genome shotgun (WGS) entry which is preliminary data.</text>
</comment>
<protein>
    <submittedName>
        <fullName evidence="1">Uncharacterized protein</fullName>
    </submittedName>
</protein>
<name>A0A139HUS2_9PEZI</name>